<reference evidence="1 2" key="1">
    <citation type="submission" date="2019-08" db="EMBL/GenBank/DDBJ databases">
        <title>Bacillus genomes from the desert of Cuatro Cienegas, Coahuila.</title>
        <authorList>
            <person name="Olmedo-Alvarez G."/>
        </authorList>
    </citation>
    <scope>NUCLEOTIDE SEQUENCE [LARGE SCALE GENOMIC DNA]</scope>
    <source>
        <strain evidence="1 2">CH28_1T</strain>
    </source>
</reference>
<protein>
    <submittedName>
        <fullName evidence="1">Uncharacterized protein</fullName>
    </submittedName>
</protein>
<name>A0A5D4SZE6_9BACI</name>
<sequence length="123" mass="13949">MEFIKKLVETDGSLKMKEYGQPIGTYEDMGFRMFKQVKISDEVGLSIQASYGHYCSPRKTLPLEMYSSMELAIFKDGEFVSVQEVTENKEVISELSEHYEGTVYGGVPVETLEKLYKDLIGIA</sequence>
<dbReference type="AlphaFoldDB" id="A0A5D4SZE6"/>
<dbReference type="RefSeq" id="WP_148987540.1">
    <property type="nucleotide sequence ID" value="NZ_VTEV01000003.1"/>
</dbReference>
<comment type="caution">
    <text evidence="1">The sequence shown here is derived from an EMBL/GenBank/DDBJ whole genome shotgun (WGS) entry which is preliminary data.</text>
</comment>
<dbReference type="EMBL" id="VTEV01000003">
    <property type="protein sequence ID" value="TYS68673.1"/>
    <property type="molecule type" value="Genomic_DNA"/>
</dbReference>
<accession>A0A5D4SZE6</accession>
<dbReference type="Proteomes" id="UP000322524">
    <property type="component" value="Unassembled WGS sequence"/>
</dbReference>
<dbReference type="OrthoDB" id="2167591at2"/>
<evidence type="ECO:0000313" key="1">
    <source>
        <dbReference type="EMBL" id="TYS68673.1"/>
    </source>
</evidence>
<proteinExistence type="predicted"/>
<organism evidence="1 2">
    <name type="scientific">Sutcliffiella horikoshii</name>
    <dbReference type="NCBI Taxonomy" id="79883"/>
    <lineage>
        <taxon>Bacteria</taxon>
        <taxon>Bacillati</taxon>
        <taxon>Bacillota</taxon>
        <taxon>Bacilli</taxon>
        <taxon>Bacillales</taxon>
        <taxon>Bacillaceae</taxon>
        <taxon>Sutcliffiella</taxon>
    </lineage>
</organism>
<evidence type="ECO:0000313" key="2">
    <source>
        <dbReference type="Proteomes" id="UP000322524"/>
    </source>
</evidence>
<gene>
    <name evidence="1" type="ORF">FZC76_06925</name>
</gene>